<organism evidence="1 2">
    <name type="scientific">Digitaria exilis</name>
    <dbReference type="NCBI Taxonomy" id="1010633"/>
    <lineage>
        <taxon>Eukaryota</taxon>
        <taxon>Viridiplantae</taxon>
        <taxon>Streptophyta</taxon>
        <taxon>Embryophyta</taxon>
        <taxon>Tracheophyta</taxon>
        <taxon>Spermatophyta</taxon>
        <taxon>Magnoliopsida</taxon>
        <taxon>Liliopsida</taxon>
        <taxon>Poales</taxon>
        <taxon>Poaceae</taxon>
        <taxon>PACMAD clade</taxon>
        <taxon>Panicoideae</taxon>
        <taxon>Panicodae</taxon>
        <taxon>Paniceae</taxon>
        <taxon>Anthephorinae</taxon>
        <taxon>Digitaria</taxon>
    </lineage>
</organism>
<gene>
    <name evidence="1" type="ORF">HU200_061437</name>
</gene>
<evidence type="ECO:0000313" key="2">
    <source>
        <dbReference type="Proteomes" id="UP000636709"/>
    </source>
</evidence>
<proteinExistence type="predicted"/>
<dbReference type="EMBL" id="JACEFO010002605">
    <property type="protein sequence ID" value="KAF8654858.1"/>
    <property type="molecule type" value="Genomic_DNA"/>
</dbReference>
<sequence>MFFAANGTSIITAHPRNDYWNAPDILPIIDVSTILVRFGPGLDCPARPIFIAVVGAGGDEKAFALDMGRFAMLLMKPPCSPDEWSWCGNGDDDHRLLLPRSSWGGV</sequence>
<comment type="caution">
    <text evidence="1">The sequence shown here is derived from an EMBL/GenBank/DDBJ whole genome shotgun (WGS) entry which is preliminary data.</text>
</comment>
<evidence type="ECO:0000313" key="1">
    <source>
        <dbReference type="EMBL" id="KAF8654858.1"/>
    </source>
</evidence>
<protein>
    <submittedName>
        <fullName evidence="1">Uncharacterized protein</fullName>
    </submittedName>
</protein>
<accession>A0A835A4L3</accession>
<dbReference type="Proteomes" id="UP000636709">
    <property type="component" value="Unassembled WGS sequence"/>
</dbReference>
<reference evidence="1" key="1">
    <citation type="submission" date="2020-07" db="EMBL/GenBank/DDBJ databases">
        <title>Genome sequence and genetic diversity analysis of an under-domesticated orphan crop, white fonio (Digitaria exilis).</title>
        <authorList>
            <person name="Bennetzen J.L."/>
            <person name="Chen S."/>
            <person name="Ma X."/>
            <person name="Wang X."/>
            <person name="Yssel A.E.J."/>
            <person name="Chaluvadi S.R."/>
            <person name="Johnson M."/>
            <person name="Gangashetty P."/>
            <person name="Hamidou F."/>
            <person name="Sanogo M.D."/>
            <person name="Zwaenepoel A."/>
            <person name="Wallace J."/>
            <person name="Van De Peer Y."/>
            <person name="Van Deynze A."/>
        </authorList>
    </citation>
    <scope>NUCLEOTIDE SEQUENCE</scope>
    <source>
        <tissue evidence="1">Leaves</tissue>
    </source>
</reference>
<dbReference type="AlphaFoldDB" id="A0A835A4L3"/>
<name>A0A835A4L3_9POAL</name>
<keyword evidence="2" id="KW-1185">Reference proteome</keyword>